<feature type="non-terminal residue" evidence="2">
    <location>
        <position position="107"/>
    </location>
</feature>
<dbReference type="EMBL" id="JADNRY010000301">
    <property type="protein sequence ID" value="KAF9059448.1"/>
    <property type="molecule type" value="Genomic_DNA"/>
</dbReference>
<comment type="caution">
    <text evidence="2">The sequence shown here is derived from an EMBL/GenBank/DDBJ whole genome shotgun (WGS) entry which is preliminary data.</text>
</comment>
<dbReference type="EMBL" id="JADNRY010000550">
    <property type="protein sequence ID" value="KAF9041865.1"/>
    <property type="molecule type" value="Genomic_DNA"/>
</dbReference>
<evidence type="ECO:0000313" key="2">
    <source>
        <dbReference type="EMBL" id="KAF9059448.1"/>
    </source>
</evidence>
<gene>
    <name evidence="2" type="ORF">BDP27DRAFT_1238802</name>
    <name evidence="1" type="ORF">BDP27DRAFT_1244472</name>
</gene>
<evidence type="ECO:0000313" key="1">
    <source>
        <dbReference type="EMBL" id="KAF9041865.1"/>
    </source>
</evidence>
<proteinExistence type="predicted"/>
<dbReference type="AlphaFoldDB" id="A0A9P5TZG6"/>
<evidence type="ECO:0000313" key="3">
    <source>
        <dbReference type="Proteomes" id="UP000772434"/>
    </source>
</evidence>
<name>A0A9P5TZG6_9AGAR</name>
<keyword evidence="3" id="KW-1185">Reference proteome</keyword>
<organism evidence="2 3">
    <name type="scientific">Rhodocollybia butyracea</name>
    <dbReference type="NCBI Taxonomy" id="206335"/>
    <lineage>
        <taxon>Eukaryota</taxon>
        <taxon>Fungi</taxon>
        <taxon>Dikarya</taxon>
        <taxon>Basidiomycota</taxon>
        <taxon>Agaricomycotina</taxon>
        <taxon>Agaricomycetes</taxon>
        <taxon>Agaricomycetidae</taxon>
        <taxon>Agaricales</taxon>
        <taxon>Marasmiineae</taxon>
        <taxon>Omphalotaceae</taxon>
        <taxon>Rhodocollybia</taxon>
    </lineage>
</organism>
<accession>A0A9P5TZG6</accession>
<dbReference type="Proteomes" id="UP000772434">
    <property type="component" value="Unassembled WGS sequence"/>
</dbReference>
<reference evidence="2" key="1">
    <citation type="submission" date="2020-11" db="EMBL/GenBank/DDBJ databases">
        <authorList>
            <consortium name="DOE Joint Genome Institute"/>
            <person name="Ahrendt S."/>
            <person name="Riley R."/>
            <person name="Andreopoulos W."/>
            <person name="Labutti K."/>
            <person name="Pangilinan J."/>
            <person name="Ruiz-Duenas F.J."/>
            <person name="Barrasa J.M."/>
            <person name="Sanchez-Garcia M."/>
            <person name="Camarero S."/>
            <person name="Miyauchi S."/>
            <person name="Serrano A."/>
            <person name="Linde D."/>
            <person name="Babiker R."/>
            <person name="Drula E."/>
            <person name="Ayuso-Fernandez I."/>
            <person name="Pacheco R."/>
            <person name="Padilla G."/>
            <person name="Ferreira P."/>
            <person name="Barriuso J."/>
            <person name="Kellner H."/>
            <person name="Castanera R."/>
            <person name="Alfaro M."/>
            <person name="Ramirez L."/>
            <person name="Pisabarro A.G."/>
            <person name="Kuo A."/>
            <person name="Tritt A."/>
            <person name="Lipzen A."/>
            <person name="He G."/>
            <person name="Yan M."/>
            <person name="Ng V."/>
            <person name="Cullen D."/>
            <person name="Martin F."/>
            <person name="Rosso M.-N."/>
            <person name="Henrissat B."/>
            <person name="Hibbett D."/>
            <person name="Martinez A.T."/>
            <person name="Grigoriev I.V."/>
        </authorList>
    </citation>
    <scope>NUCLEOTIDE SEQUENCE</scope>
    <source>
        <strain evidence="2">AH 40177</strain>
    </source>
</reference>
<dbReference type="OrthoDB" id="2634326at2759"/>
<sequence length="107" mass="12335">MDVVGAFVENLEDVDLLFHAGIPVWLVRRVRDWHNPRVDEVAPVIQEDITRRLHLYCGHTLDCTDFTPPAQIVYIGLANKVDRYVAMNCYMQSQFQTVSLFGAMEPR</sequence>
<protein>
    <submittedName>
        <fullName evidence="2">Uncharacterized protein</fullName>
    </submittedName>
</protein>